<dbReference type="RefSeq" id="XP_025718439.1">
    <property type="nucleotide sequence ID" value="XM_025862654.1"/>
</dbReference>
<dbReference type="RefSeq" id="XP_025718436.1">
    <property type="nucleotide sequence ID" value="XM_025862651.1"/>
</dbReference>
<gene>
    <name evidence="3 4 5 6 7" type="primary">MRNIP</name>
</gene>
<feature type="region of interest" description="Disordered" evidence="1">
    <location>
        <begin position="137"/>
        <end position="165"/>
    </location>
</feature>
<evidence type="ECO:0000313" key="6">
    <source>
        <dbReference type="RefSeq" id="XP_025718438.1"/>
    </source>
</evidence>
<evidence type="ECO:0000313" key="3">
    <source>
        <dbReference type="RefSeq" id="XP_025718435.1"/>
    </source>
</evidence>
<name>A0A3Q7NE13_CALUR</name>
<evidence type="ECO:0000256" key="1">
    <source>
        <dbReference type="SAM" id="MobiDB-lite"/>
    </source>
</evidence>
<feature type="region of interest" description="Disordered" evidence="1">
    <location>
        <begin position="199"/>
        <end position="259"/>
    </location>
</feature>
<dbReference type="Proteomes" id="UP000286641">
    <property type="component" value="Unplaced"/>
</dbReference>
<sequence length="287" mass="30858">MSCVQQLSPALCQCSRSPVVPQDIRLPSPPSTRQNAFPGTRADVGLRINLLPNPVGKTSVLREPLAEVSGKRLKRAGDRKRSVFRETALVQDREARASLQHRKCSQSTVWPPHSPDVQNLGDSEVTLEPQKDHVGLAGKVTEGGSHKDGGTGELSVPQGGPPCPAPQLRATSSKWDRFLLLPGNGPCVDTEPPVPLYRDPKPAGAALAEQGTPREGHPSRPLSAPKLPWPTHTLTSGSQRPCGKPPGQPQDTGPLAKGRTVVTRLQEPPLVRLCNLFETGEDFEDDL</sequence>
<dbReference type="RefSeq" id="XP_025718437.1">
    <property type="nucleotide sequence ID" value="XM_025862652.1"/>
</dbReference>
<dbReference type="CTD" id="51149"/>
<evidence type="ECO:0000313" key="4">
    <source>
        <dbReference type="RefSeq" id="XP_025718436.1"/>
    </source>
</evidence>
<evidence type="ECO:0000313" key="5">
    <source>
        <dbReference type="RefSeq" id="XP_025718437.1"/>
    </source>
</evidence>
<dbReference type="AlphaFoldDB" id="A0A3Q7NE13"/>
<dbReference type="RefSeq" id="XP_025718435.1">
    <property type="nucleotide sequence ID" value="XM_025862650.1"/>
</dbReference>
<reference key="1">
    <citation type="submission" date="2019-01" db="UniProtKB">
        <authorList>
            <consortium name="RefSeq"/>
        </authorList>
    </citation>
    <scope>IDENTIFICATION</scope>
</reference>
<organism evidence="2 7">
    <name type="scientific">Callorhinus ursinus</name>
    <name type="common">Northern fur seal</name>
    <dbReference type="NCBI Taxonomy" id="34884"/>
    <lineage>
        <taxon>Eukaryota</taxon>
        <taxon>Metazoa</taxon>
        <taxon>Chordata</taxon>
        <taxon>Craniata</taxon>
        <taxon>Vertebrata</taxon>
        <taxon>Euteleostomi</taxon>
        <taxon>Mammalia</taxon>
        <taxon>Eutheria</taxon>
        <taxon>Laurasiatheria</taxon>
        <taxon>Carnivora</taxon>
        <taxon>Caniformia</taxon>
        <taxon>Pinnipedia</taxon>
        <taxon>Otariidae</taxon>
        <taxon>Callorhinus</taxon>
    </lineage>
</organism>
<keyword evidence="2" id="KW-1185">Reference proteome</keyword>
<protein>
    <submittedName>
        <fullName evidence="3 4">MRN complex-interacting protein isoform X2</fullName>
    </submittedName>
</protein>
<dbReference type="RefSeq" id="XP_025718438.1">
    <property type="nucleotide sequence ID" value="XM_025862653.1"/>
</dbReference>
<evidence type="ECO:0000313" key="7">
    <source>
        <dbReference type="RefSeq" id="XP_025718439.1"/>
    </source>
</evidence>
<evidence type="ECO:0000313" key="2">
    <source>
        <dbReference type="Proteomes" id="UP000286641"/>
    </source>
</evidence>
<reference evidence="3 4" key="2">
    <citation type="submission" date="2025-04" db="UniProtKB">
        <authorList>
            <consortium name="RefSeq"/>
        </authorList>
    </citation>
    <scope>IDENTIFICATION</scope>
    <source>
        <tissue evidence="3 4">Blood</tissue>
    </source>
</reference>
<proteinExistence type="predicted"/>
<accession>A0A3Q7NE13</accession>